<accession>A0AAN7YSB6</accession>
<dbReference type="EMBL" id="JAVFKY010000003">
    <property type="protein sequence ID" value="KAK5579271.1"/>
    <property type="molecule type" value="Genomic_DNA"/>
</dbReference>
<evidence type="ECO:0000313" key="2">
    <source>
        <dbReference type="EMBL" id="KAK5579271.1"/>
    </source>
</evidence>
<comment type="caution">
    <text evidence="2">The sequence shown here is derived from an EMBL/GenBank/DDBJ whole genome shotgun (WGS) entry which is preliminary data.</text>
</comment>
<dbReference type="AlphaFoldDB" id="A0AAN7YSB6"/>
<protein>
    <submittedName>
        <fullName evidence="2">Uncharacterized protein</fullName>
    </submittedName>
</protein>
<dbReference type="Proteomes" id="UP001344447">
    <property type="component" value="Unassembled WGS sequence"/>
</dbReference>
<feature type="region of interest" description="Disordered" evidence="1">
    <location>
        <begin position="19"/>
        <end position="44"/>
    </location>
</feature>
<proteinExistence type="predicted"/>
<sequence>MSFNNTKCQYSNIRIMVSPFKTTSNPNNTTNTKPSPSNKISFNK</sequence>
<name>A0AAN7YSB6_9MYCE</name>
<evidence type="ECO:0000313" key="3">
    <source>
        <dbReference type="Proteomes" id="UP001344447"/>
    </source>
</evidence>
<feature type="compositionally biased region" description="Low complexity" evidence="1">
    <location>
        <begin position="21"/>
        <end position="44"/>
    </location>
</feature>
<evidence type="ECO:0000256" key="1">
    <source>
        <dbReference type="SAM" id="MobiDB-lite"/>
    </source>
</evidence>
<organism evidence="2 3">
    <name type="scientific">Dictyostelium firmibasis</name>
    <dbReference type="NCBI Taxonomy" id="79012"/>
    <lineage>
        <taxon>Eukaryota</taxon>
        <taxon>Amoebozoa</taxon>
        <taxon>Evosea</taxon>
        <taxon>Eumycetozoa</taxon>
        <taxon>Dictyostelia</taxon>
        <taxon>Dictyosteliales</taxon>
        <taxon>Dictyosteliaceae</taxon>
        <taxon>Dictyostelium</taxon>
    </lineage>
</organism>
<keyword evidence="3" id="KW-1185">Reference proteome</keyword>
<gene>
    <name evidence="2" type="ORF">RB653_008952</name>
</gene>
<reference evidence="2 3" key="1">
    <citation type="submission" date="2023-11" db="EMBL/GenBank/DDBJ databases">
        <title>Dfirmibasis_genome.</title>
        <authorList>
            <person name="Edelbroek B."/>
            <person name="Kjellin J."/>
            <person name="Jerlstrom-Hultqvist J."/>
            <person name="Soderbom F."/>
        </authorList>
    </citation>
    <scope>NUCLEOTIDE SEQUENCE [LARGE SCALE GENOMIC DNA]</scope>
    <source>
        <strain evidence="2 3">TNS-C-14</strain>
    </source>
</reference>